<evidence type="ECO:0000256" key="5">
    <source>
        <dbReference type="PIRSR" id="PIRSR003059-2"/>
    </source>
</evidence>
<evidence type="ECO:0000259" key="6">
    <source>
        <dbReference type="SMART" id="SM00642"/>
    </source>
</evidence>
<sequence>MTEFEGTAVSNQMELIAYANRLGGSLPGLKAILDGPLAGLFSGVHLLPFFPPFDGADAGFDPVDHSEVDPRLGTWHDIAAIADGHEVMVDLIVNHVSAASPPFLDWLAHGSSSDFARMFLTYDGVFPNGATEETLMRLYRPRPGLPFSPYTLADGTKRLVWTTFTANQIDIDVREPITCDYLQKVLDRLEGAGVRRVRLDAVGYALKTPGSTSFMTPETFEFIGEITQWCRERELEVLVEVHSYYQQQVEIAKQVDRVYDFALPPLILHALTAADADPLLAWMAIRPLNAVTVLDTHDGIGVIDVGADAADRSRLGLLTPAQIDQLVETMHDNSGGTSRQATGSAAANVDLYQVNCTFYDALGADDDRYLLARALQFWTPGVPQIYYVGLFAGRNDVALLERTGVGRDINRHYYASADIEDELQRPVVQALVHLIRFRNTHPAFDGQFSVSGGGRLLLAAWRTSDAVAELRADLATGTGTVRWTAGGVMCEAPLDRLGEGIGR</sequence>
<feature type="binding site" evidence="5">
    <location>
        <begin position="297"/>
        <end position="298"/>
    </location>
    <ligand>
        <name>substrate</name>
    </ligand>
</feature>
<dbReference type="CDD" id="cd11355">
    <property type="entry name" value="AmyAc_Sucrose_phosphorylase"/>
    <property type="match status" value="1"/>
</dbReference>
<reference evidence="7 8" key="1">
    <citation type="submission" date="2011-05" db="EMBL/GenBank/DDBJ databases">
        <title>Whole genome sequence of Microlunatus phosphovorus NM-1.</title>
        <authorList>
            <person name="Hosoyama A."/>
            <person name="Sasaki K."/>
            <person name="Harada T."/>
            <person name="Igarashi R."/>
            <person name="Kawakoshi A."/>
            <person name="Sasagawa M."/>
            <person name="Fukada J."/>
            <person name="Nakamura S."/>
            <person name="Katano Y."/>
            <person name="Hanada S."/>
            <person name="Kamagata Y."/>
            <person name="Nakamura N."/>
            <person name="Yamazaki S."/>
            <person name="Fujita N."/>
        </authorList>
    </citation>
    <scope>NUCLEOTIDE SEQUENCE [LARGE SCALE GENOMIC DNA]</scope>
    <source>
        <strain evidence="8">ATCC 700054 / DSM 10555 / JCM 9379 / NBRC 101784 / NCIMB 13414 / VKM Ac-1990 / NM-1</strain>
    </source>
</reference>
<dbReference type="InterPro" id="IPR022527">
    <property type="entry name" value="Sucrose_phospho"/>
</dbReference>
<dbReference type="STRING" id="1032480.MLP_01910"/>
<name>F5XHR0_MICPN</name>
<organism evidence="7 8">
    <name type="scientific">Microlunatus phosphovorus (strain ATCC 700054 / DSM 10555 / JCM 9379 / NBRC 101784 / NCIMB 13414 / VKM Ac-1990 / NM-1)</name>
    <dbReference type="NCBI Taxonomy" id="1032480"/>
    <lineage>
        <taxon>Bacteria</taxon>
        <taxon>Bacillati</taxon>
        <taxon>Actinomycetota</taxon>
        <taxon>Actinomycetes</taxon>
        <taxon>Propionibacteriales</taxon>
        <taxon>Propionibacteriaceae</taxon>
        <taxon>Microlunatus</taxon>
    </lineage>
</organism>
<keyword evidence="8" id="KW-1185">Reference proteome</keyword>
<gene>
    <name evidence="7" type="ordered locus">MLP_01910</name>
</gene>
<dbReference type="eggNOG" id="COG0366">
    <property type="taxonomic scope" value="Bacteria"/>
</dbReference>
<dbReference type="NCBIfam" id="TIGR03852">
    <property type="entry name" value="sucrose_gtfA"/>
    <property type="match status" value="1"/>
</dbReference>
<dbReference type="InterPro" id="IPR006047">
    <property type="entry name" value="GH13_cat_dom"/>
</dbReference>
<dbReference type="SMR" id="F5XHR0"/>
<dbReference type="GO" id="GO:0009018">
    <property type="term" value="F:sucrose phosphorylase activity"/>
    <property type="evidence" value="ECO:0007669"/>
    <property type="project" value="UniProtKB-EC"/>
</dbReference>
<dbReference type="InterPro" id="IPR045857">
    <property type="entry name" value="O16G_dom_2"/>
</dbReference>
<accession>F5XHR0</accession>
<dbReference type="Gene3D" id="3.20.20.80">
    <property type="entry name" value="Glycosidases"/>
    <property type="match status" value="1"/>
</dbReference>
<dbReference type="InterPro" id="IPR017853">
    <property type="entry name" value="GH"/>
</dbReference>
<feature type="binding site" evidence="5">
    <location>
        <begin position="350"/>
        <end position="353"/>
    </location>
    <ligand>
        <name>substrate</name>
    </ligand>
</feature>
<feature type="active site" description="Nucleophile" evidence="4">
    <location>
        <position position="200"/>
    </location>
</feature>
<evidence type="ECO:0000313" key="8">
    <source>
        <dbReference type="Proteomes" id="UP000007947"/>
    </source>
</evidence>
<evidence type="ECO:0000313" key="7">
    <source>
        <dbReference type="EMBL" id="BAK33205.1"/>
    </source>
</evidence>
<evidence type="ECO:0000256" key="3">
    <source>
        <dbReference type="ARBA" id="ARBA00022679"/>
    </source>
</evidence>
<evidence type="ECO:0000256" key="1">
    <source>
        <dbReference type="ARBA" id="ARBA00008452"/>
    </source>
</evidence>
<dbReference type="PANTHER" id="PTHR38784:SF1">
    <property type="entry name" value="SUCROSE PHOSPHORYLASE"/>
    <property type="match status" value="1"/>
</dbReference>
<dbReference type="Proteomes" id="UP000007947">
    <property type="component" value="Chromosome"/>
</dbReference>
<dbReference type="EC" id="2.4.1.7" evidence="7"/>
<dbReference type="PIRSF" id="PIRSF003059">
    <property type="entry name" value="Sucrose_phosphorylase"/>
    <property type="match status" value="1"/>
</dbReference>
<dbReference type="PANTHER" id="PTHR38784">
    <property type="entry name" value="SUCROSE PHOSPHORYLASE"/>
    <property type="match status" value="1"/>
</dbReference>
<dbReference type="InterPro" id="IPR016377">
    <property type="entry name" value="Sucrose_GGa_phosphorylase-rel"/>
</dbReference>
<feature type="binding site" evidence="5">
    <location>
        <position position="95"/>
    </location>
    <ligand>
        <name>substrate</name>
    </ligand>
</feature>
<feature type="binding site" evidence="5">
    <location>
        <position position="407"/>
    </location>
    <ligand>
        <name>substrate</name>
    </ligand>
</feature>
<dbReference type="Pfam" id="PF00128">
    <property type="entry name" value="Alpha-amylase"/>
    <property type="match status" value="1"/>
</dbReference>
<evidence type="ECO:0000256" key="4">
    <source>
        <dbReference type="PIRSR" id="PIRSR003059-1"/>
    </source>
</evidence>
<dbReference type="Gene3D" id="3.90.400.10">
    <property type="entry name" value="Oligo-1,6-glucosidase, Domain 2"/>
    <property type="match status" value="1"/>
</dbReference>
<feature type="binding site" evidence="5">
    <location>
        <position position="240"/>
    </location>
    <ligand>
        <name>substrate</name>
    </ligand>
</feature>
<protein>
    <submittedName>
        <fullName evidence="7">Sucrose phosphorylase</fullName>
        <ecNumber evidence="7">2.4.1.7</ecNumber>
    </submittedName>
</protein>
<feature type="binding site" evidence="5">
    <location>
        <begin position="198"/>
        <end position="200"/>
    </location>
    <ligand>
        <name>substrate</name>
    </ligand>
</feature>
<keyword evidence="3 7" id="KW-0808">Transferase</keyword>
<feature type="active site" description="Proton donor" evidence="4">
    <location>
        <position position="240"/>
    </location>
</feature>
<dbReference type="KEGG" id="mph:MLP_01910"/>
<keyword evidence="2 7" id="KW-0328">Glycosyltransferase</keyword>
<dbReference type="AlphaFoldDB" id="F5XHR0"/>
<feature type="binding site" evidence="5">
    <location>
        <position position="57"/>
    </location>
    <ligand>
        <name>substrate</name>
    </ligand>
</feature>
<feature type="domain" description="Glycosyl hydrolase family 13 catalytic" evidence="6">
    <location>
        <begin position="12"/>
        <end position="435"/>
    </location>
</feature>
<evidence type="ECO:0000256" key="2">
    <source>
        <dbReference type="ARBA" id="ARBA00022676"/>
    </source>
</evidence>
<comment type="similarity">
    <text evidence="1">Belongs to the glycosyl hydrolase 13 family. Sucrose phosphorylase subfamily.</text>
</comment>
<dbReference type="SUPFAM" id="SSF51445">
    <property type="entry name" value="(Trans)glycosidases"/>
    <property type="match status" value="1"/>
</dbReference>
<proteinExistence type="inferred from homology"/>
<dbReference type="HOGENOM" id="CLU_021358_1_0_11"/>
<dbReference type="GO" id="GO:0005975">
    <property type="term" value="P:carbohydrate metabolic process"/>
    <property type="evidence" value="ECO:0007669"/>
    <property type="project" value="InterPro"/>
</dbReference>
<dbReference type="EMBL" id="AP012204">
    <property type="protein sequence ID" value="BAK33205.1"/>
    <property type="molecule type" value="Genomic_DNA"/>
</dbReference>
<dbReference type="SMART" id="SM00642">
    <property type="entry name" value="Aamy"/>
    <property type="match status" value="1"/>
</dbReference>